<dbReference type="EMBL" id="LT796768">
    <property type="protein sequence ID" value="SKB06153.1"/>
    <property type="molecule type" value="Genomic_DNA"/>
</dbReference>
<keyword evidence="4" id="KW-1185">Reference proteome</keyword>
<dbReference type="SUPFAM" id="SSF56801">
    <property type="entry name" value="Acetyl-CoA synthetase-like"/>
    <property type="match status" value="1"/>
</dbReference>
<dbReference type="InterPro" id="IPR000873">
    <property type="entry name" value="AMP-dep_synth/lig_dom"/>
</dbReference>
<reference evidence="4" key="1">
    <citation type="submission" date="2017-02" db="EMBL/GenBank/DDBJ databases">
        <authorList>
            <person name="Varghese N."/>
            <person name="Submissions S."/>
        </authorList>
    </citation>
    <scope>NUCLEOTIDE SEQUENCE [LARGE SCALE GENOMIC DNA]</scope>
    <source>
        <strain evidence="4">9H-4</strain>
    </source>
</reference>
<evidence type="ECO:0000313" key="4">
    <source>
        <dbReference type="Proteomes" id="UP000191040"/>
    </source>
</evidence>
<dbReference type="Pfam" id="PF13193">
    <property type="entry name" value="AMP-binding_C"/>
    <property type="match status" value="1"/>
</dbReference>
<sequence length="529" mass="56780">MVENQDSWPSIAAMVHDRATANADEVAIVEDERALTYAELLESARRFAGALVADGVGPRDRVAVWAPNGTEWIVSVLGIHLAGATLIPVNTRFKGFEASDLLQRGRVSVLVTVTDFLGTDYVDLLQSSESVELPDLRTIVVARGPATAPGVGWTDFLARATTADLDEVDRRRDAVQPDDPADILFTSGTTGVPKGVVSGQRQSLAVASDWARMTGLRRGDRYLMVNPYFHMFGLKAGILVSVMTGARMLPMPVFDAGRALALVEQHAVTVFPGPPTLYQSVLDHPDRDHVDLSSLRVAVTGAADIPVELIRRIYAELPFDVVVSGYGLTEAGTAASTAHDDSPETIATTVGRARPGFEIRLVDSFDVPVPAGAVGQILVRGPSVMSGYLDEPATTESVLTDDGWLRTGDLGTHLPDGTLRIVGRTKEMFLVGGFNAYPAEIEQILMRHPAISAAAVVAVPDERLGEVGTAFVVAREPLDAASVIAWAREHMANYKVPRFVTVLDDLPLTATGKVHKSALHQRAITERTS</sequence>
<dbReference type="PANTHER" id="PTHR43767">
    <property type="entry name" value="LONG-CHAIN-FATTY-ACID--COA LIGASE"/>
    <property type="match status" value="1"/>
</dbReference>
<evidence type="ECO:0000259" key="2">
    <source>
        <dbReference type="Pfam" id="PF13193"/>
    </source>
</evidence>
<dbReference type="Gene3D" id="3.30.300.30">
    <property type="match status" value="1"/>
</dbReference>
<dbReference type="Gene3D" id="3.40.50.12780">
    <property type="entry name" value="N-terminal domain of ligase-like"/>
    <property type="match status" value="1"/>
</dbReference>
<evidence type="ECO:0000259" key="1">
    <source>
        <dbReference type="Pfam" id="PF00501"/>
    </source>
</evidence>
<dbReference type="Pfam" id="PF00501">
    <property type="entry name" value="AMP-binding"/>
    <property type="match status" value="1"/>
</dbReference>
<name>A0A1T4YWY1_9ACTN</name>
<dbReference type="Proteomes" id="UP000191040">
    <property type="component" value="Chromosome I"/>
</dbReference>
<dbReference type="PROSITE" id="PS00455">
    <property type="entry name" value="AMP_BINDING"/>
    <property type="match status" value="1"/>
</dbReference>
<protein>
    <submittedName>
        <fullName evidence="3">Acyl-CoA synthetase (AMP-forming)/AMP-acid ligase II</fullName>
    </submittedName>
</protein>
<dbReference type="PANTHER" id="PTHR43767:SF10">
    <property type="entry name" value="SURFACTIN SYNTHASE SUBUNIT 1"/>
    <property type="match status" value="1"/>
</dbReference>
<organism evidence="3 4">
    <name type="scientific">Aeromicrobium choanae</name>
    <dbReference type="NCBI Taxonomy" id="1736691"/>
    <lineage>
        <taxon>Bacteria</taxon>
        <taxon>Bacillati</taxon>
        <taxon>Actinomycetota</taxon>
        <taxon>Actinomycetes</taxon>
        <taxon>Propionibacteriales</taxon>
        <taxon>Nocardioidaceae</taxon>
        <taxon>Aeromicrobium</taxon>
    </lineage>
</organism>
<feature type="domain" description="AMP-binding enzyme C-terminal" evidence="2">
    <location>
        <begin position="440"/>
        <end position="513"/>
    </location>
</feature>
<dbReference type="InterPro" id="IPR042099">
    <property type="entry name" value="ANL_N_sf"/>
</dbReference>
<evidence type="ECO:0000313" key="3">
    <source>
        <dbReference type="EMBL" id="SKB06153.1"/>
    </source>
</evidence>
<dbReference type="InterPro" id="IPR050237">
    <property type="entry name" value="ATP-dep_AMP-bd_enzyme"/>
</dbReference>
<dbReference type="RefSeq" id="WP_197684411.1">
    <property type="nucleotide sequence ID" value="NZ_LT796768.1"/>
</dbReference>
<accession>A0A1T4YWY1</accession>
<dbReference type="GO" id="GO:0016877">
    <property type="term" value="F:ligase activity, forming carbon-sulfur bonds"/>
    <property type="evidence" value="ECO:0007669"/>
    <property type="project" value="UniProtKB-ARBA"/>
</dbReference>
<feature type="domain" description="AMP-dependent synthetase/ligase" evidence="1">
    <location>
        <begin position="17"/>
        <end position="389"/>
    </location>
</feature>
<keyword evidence="3" id="KW-0436">Ligase</keyword>
<proteinExistence type="predicted"/>
<dbReference type="InterPro" id="IPR045851">
    <property type="entry name" value="AMP-bd_C_sf"/>
</dbReference>
<dbReference type="AlphaFoldDB" id="A0A1T4YWY1"/>
<dbReference type="InterPro" id="IPR020845">
    <property type="entry name" value="AMP-binding_CS"/>
</dbReference>
<dbReference type="InterPro" id="IPR025110">
    <property type="entry name" value="AMP-bd_C"/>
</dbReference>
<dbReference type="STRING" id="1736691.SAMN06295964_1205"/>
<gene>
    <name evidence="3" type="ORF">SAMN06295964_1205</name>
</gene>